<dbReference type="Proteomes" id="UP000626109">
    <property type="component" value="Unassembled WGS sequence"/>
</dbReference>
<comment type="caution">
    <text evidence="2">The sequence shown here is derived from an EMBL/GenBank/DDBJ whole genome shotgun (WGS) entry which is preliminary data.</text>
</comment>
<name>A0A813IW89_POLGL</name>
<feature type="transmembrane region" description="Helical" evidence="1">
    <location>
        <begin position="219"/>
        <end position="239"/>
    </location>
</feature>
<keyword evidence="1" id="KW-0812">Transmembrane</keyword>
<evidence type="ECO:0000313" key="2">
    <source>
        <dbReference type="EMBL" id="CAE8658969.1"/>
    </source>
</evidence>
<feature type="non-terminal residue" evidence="2">
    <location>
        <position position="254"/>
    </location>
</feature>
<keyword evidence="1" id="KW-0472">Membrane</keyword>
<proteinExistence type="predicted"/>
<sequence>AALLPYISWTAEDSWAVPVRGVLAGVPQIKKLGYCPPIDLALTHDLSCAAKNVEGAGPMNTFVIAQVEHTEWAVAEAREHGKLSSGDAAEILAFLEAYYLVFCILRYACVLNGQNVIWEIGERCETLYELIPSKLRGDLFPLMEDCVETGSIINTLGFIRVYVHNSLVNSSNHDDQGFAWYPKEVSPSCGNMTGRLPLRGMHAFMFTNTADASYTINSDTWLCLGLVFLLLFVLLFIVLRNSVHFCLAVASNME</sequence>
<gene>
    <name evidence="2" type="ORF">PGLA2088_LOCUS13639</name>
</gene>
<keyword evidence="1" id="KW-1133">Transmembrane helix</keyword>
<feature type="non-terminal residue" evidence="2">
    <location>
        <position position="1"/>
    </location>
</feature>
<organism evidence="2 3">
    <name type="scientific">Polarella glacialis</name>
    <name type="common">Dinoflagellate</name>
    <dbReference type="NCBI Taxonomy" id="89957"/>
    <lineage>
        <taxon>Eukaryota</taxon>
        <taxon>Sar</taxon>
        <taxon>Alveolata</taxon>
        <taxon>Dinophyceae</taxon>
        <taxon>Suessiales</taxon>
        <taxon>Suessiaceae</taxon>
        <taxon>Polarella</taxon>
    </lineage>
</organism>
<dbReference type="EMBL" id="CAJNNW010016373">
    <property type="protein sequence ID" value="CAE8658969.1"/>
    <property type="molecule type" value="Genomic_DNA"/>
</dbReference>
<evidence type="ECO:0000256" key="1">
    <source>
        <dbReference type="SAM" id="Phobius"/>
    </source>
</evidence>
<dbReference type="AlphaFoldDB" id="A0A813IW89"/>
<evidence type="ECO:0000313" key="3">
    <source>
        <dbReference type="Proteomes" id="UP000626109"/>
    </source>
</evidence>
<accession>A0A813IW89</accession>
<protein>
    <submittedName>
        <fullName evidence="2">Uncharacterized protein</fullName>
    </submittedName>
</protein>
<reference evidence="2" key="1">
    <citation type="submission" date="2021-02" db="EMBL/GenBank/DDBJ databases">
        <authorList>
            <person name="Dougan E. K."/>
            <person name="Rhodes N."/>
            <person name="Thang M."/>
            <person name="Chan C."/>
        </authorList>
    </citation>
    <scope>NUCLEOTIDE SEQUENCE</scope>
</reference>